<accession>A0A1Z5JUW0</accession>
<evidence type="ECO:0000256" key="3">
    <source>
        <dbReference type="ARBA" id="ARBA00023027"/>
    </source>
</evidence>
<keyword evidence="2 6" id="KW-0560">Oxidoreductase</keyword>
<dbReference type="SUPFAM" id="SSF51735">
    <property type="entry name" value="NAD(P)-binding Rossmann-fold domains"/>
    <property type="match status" value="1"/>
</dbReference>
<evidence type="ECO:0000256" key="2">
    <source>
        <dbReference type="ARBA" id="ARBA00023002"/>
    </source>
</evidence>
<dbReference type="InParanoid" id="A0A1Z5JUW0"/>
<comment type="similarity">
    <text evidence="1">Belongs to the D-isomer specific 2-hydroxyacid dehydrogenase family.</text>
</comment>
<evidence type="ECO:0000313" key="7">
    <source>
        <dbReference type="Proteomes" id="UP000198406"/>
    </source>
</evidence>
<dbReference type="PANTHER" id="PTHR43761">
    <property type="entry name" value="D-ISOMER SPECIFIC 2-HYDROXYACID DEHYDROGENASE FAMILY PROTEIN (AFU_ORTHOLOGUE AFUA_1G13630)"/>
    <property type="match status" value="1"/>
</dbReference>
<dbReference type="Gene3D" id="3.40.50.720">
    <property type="entry name" value="NAD(P)-binding Rossmann-like Domain"/>
    <property type="match status" value="2"/>
</dbReference>
<dbReference type="EMBL" id="BDSP01000118">
    <property type="protein sequence ID" value="GAX17541.1"/>
    <property type="molecule type" value="Genomic_DNA"/>
</dbReference>
<dbReference type="Proteomes" id="UP000198406">
    <property type="component" value="Unassembled WGS sequence"/>
</dbReference>
<sequence>MIIASIRPTISFARRSFTSTRTQHRNETSALFLNASRLDYDQQLDFSSWHSICQNVILNRVDAIRDSDEMLQLLHQHQPTIVLAKEMTIPTTVVEQFPSSVQLICEAGTGYNNWPIAVARSKRIPVCNVPTYSTDAVAHMAITYLMNFAVSMFDQQRMLLNNDRSNFTGPFTLPLHEVGHQTLGLVGGAGRIGTKVAEIALALGMKKVIISSRQPTLPEGHSLYNHPNVECTTDVNYLLRHSDYVSLHTPLNDQTRRSFGRQQIEQMKPTAFLINTSRGGVCHEEELIQCLEERVIQAAGLDVTTTEPPPPDSKLWQLPNRI</sequence>
<dbReference type="GO" id="GO:0004617">
    <property type="term" value="F:phosphoglycerate dehydrogenase activity"/>
    <property type="evidence" value="ECO:0007669"/>
    <property type="project" value="UniProtKB-EC"/>
</dbReference>
<dbReference type="InterPro" id="IPR006140">
    <property type="entry name" value="D-isomer_DH_NAD-bd"/>
</dbReference>
<gene>
    <name evidence="6" type="ORF">FisN_18Lh190</name>
</gene>
<keyword evidence="3" id="KW-0520">NAD</keyword>
<evidence type="ECO:0000313" key="6">
    <source>
        <dbReference type="EMBL" id="GAX17541.1"/>
    </source>
</evidence>
<evidence type="ECO:0000256" key="4">
    <source>
        <dbReference type="SAM" id="MobiDB-lite"/>
    </source>
</evidence>
<dbReference type="EC" id="1.1.1.95" evidence="6"/>
<proteinExistence type="inferred from homology"/>
<evidence type="ECO:0000259" key="5">
    <source>
        <dbReference type="Pfam" id="PF02826"/>
    </source>
</evidence>
<dbReference type="OrthoDB" id="9991913at2759"/>
<organism evidence="6 7">
    <name type="scientific">Fistulifera solaris</name>
    <name type="common">Oleaginous diatom</name>
    <dbReference type="NCBI Taxonomy" id="1519565"/>
    <lineage>
        <taxon>Eukaryota</taxon>
        <taxon>Sar</taxon>
        <taxon>Stramenopiles</taxon>
        <taxon>Ochrophyta</taxon>
        <taxon>Bacillariophyta</taxon>
        <taxon>Bacillariophyceae</taxon>
        <taxon>Bacillariophycidae</taxon>
        <taxon>Naviculales</taxon>
        <taxon>Naviculaceae</taxon>
        <taxon>Fistulifera</taxon>
    </lineage>
</organism>
<name>A0A1Z5JUW0_FISSO</name>
<dbReference type="InterPro" id="IPR036291">
    <property type="entry name" value="NAD(P)-bd_dom_sf"/>
</dbReference>
<protein>
    <submittedName>
        <fullName evidence="6">D-3-phosphoglycerate dehydrogenase</fullName>
        <ecNumber evidence="6">1.1.1.95</ecNumber>
    </submittedName>
</protein>
<reference evidence="6 7" key="1">
    <citation type="journal article" date="2015" name="Plant Cell">
        <title>Oil accumulation by the oleaginous diatom Fistulifera solaris as revealed by the genome and transcriptome.</title>
        <authorList>
            <person name="Tanaka T."/>
            <person name="Maeda Y."/>
            <person name="Veluchamy A."/>
            <person name="Tanaka M."/>
            <person name="Abida H."/>
            <person name="Marechal E."/>
            <person name="Bowler C."/>
            <person name="Muto M."/>
            <person name="Sunaga Y."/>
            <person name="Tanaka M."/>
            <person name="Yoshino T."/>
            <person name="Taniguchi T."/>
            <person name="Fukuda Y."/>
            <person name="Nemoto M."/>
            <person name="Matsumoto M."/>
            <person name="Wong P.S."/>
            <person name="Aburatani S."/>
            <person name="Fujibuchi W."/>
        </authorList>
    </citation>
    <scope>NUCLEOTIDE SEQUENCE [LARGE SCALE GENOMIC DNA]</scope>
    <source>
        <strain evidence="6 7">JPCC DA0580</strain>
    </source>
</reference>
<dbReference type="SUPFAM" id="SSF52283">
    <property type="entry name" value="Formate/glycerate dehydrogenase catalytic domain-like"/>
    <property type="match status" value="1"/>
</dbReference>
<feature type="domain" description="D-isomer specific 2-hydroxyacid dehydrogenase NAD-binding" evidence="5">
    <location>
        <begin position="166"/>
        <end position="320"/>
    </location>
</feature>
<evidence type="ECO:0000256" key="1">
    <source>
        <dbReference type="ARBA" id="ARBA00005854"/>
    </source>
</evidence>
<dbReference type="InterPro" id="IPR050418">
    <property type="entry name" value="D-iso_2-hydroxyacid_DH_PdxB"/>
</dbReference>
<keyword evidence="7" id="KW-1185">Reference proteome</keyword>
<dbReference type="Pfam" id="PF02826">
    <property type="entry name" value="2-Hacid_dh_C"/>
    <property type="match status" value="1"/>
</dbReference>
<dbReference type="PANTHER" id="PTHR43761:SF1">
    <property type="entry name" value="D-ISOMER SPECIFIC 2-HYDROXYACID DEHYDROGENASE CATALYTIC DOMAIN-CONTAINING PROTEIN-RELATED"/>
    <property type="match status" value="1"/>
</dbReference>
<feature type="region of interest" description="Disordered" evidence="4">
    <location>
        <begin position="303"/>
        <end position="322"/>
    </location>
</feature>
<comment type="caution">
    <text evidence="6">The sequence shown here is derived from an EMBL/GenBank/DDBJ whole genome shotgun (WGS) entry which is preliminary data.</text>
</comment>
<dbReference type="GO" id="GO:0051287">
    <property type="term" value="F:NAD binding"/>
    <property type="evidence" value="ECO:0007669"/>
    <property type="project" value="InterPro"/>
</dbReference>
<dbReference type="AlphaFoldDB" id="A0A1Z5JUW0"/>